<dbReference type="PANTHER" id="PTHR43580:SF2">
    <property type="entry name" value="CYTOKINE-LIKE NUCLEAR FACTOR N-PAC"/>
    <property type="match status" value="1"/>
</dbReference>
<dbReference type="RefSeq" id="WP_250340482.1">
    <property type="nucleotide sequence ID" value="NZ_CP063231.1"/>
</dbReference>
<keyword evidence="6" id="KW-1185">Reference proteome</keyword>
<dbReference type="EMBL" id="CP063231">
    <property type="protein sequence ID" value="URL60027.1"/>
    <property type="molecule type" value="Genomic_DNA"/>
</dbReference>
<dbReference type="Proteomes" id="UP001056681">
    <property type="component" value="Chromosome"/>
</dbReference>
<dbReference type="InterPro" id="IPR015815">
    <property type="entry name" value="HIBADH-related"/>
</dbReference>
<dbReference type="InterPro" id="IPR006115">
    <property type="entry name" value="6PGDH_NADP-bd"/>
</dbReference>
<dbReference type="Pfam" id="PF03446">
    <property type="entry name" value="NAD_binding_2"/>
    <property type="match status" value="1"/>
</dbReference>
<reference evidence="5" key="1">
    <citation type="submission" date="2020-10" db="EMBL/GenBank/DDBJ databases">
        <title>Whole-genome sequence of Luteibacter sp. EIF3.</title>
        <authorList>
            <person name="Friedrich I."/>
            <person name="Hertel R."/>
            <person name="Daniel R."/>
        </authorList>
    </citation>
    <scope>NUCLEOTIDE SEQUENCE</scope>
    <source>
        <strain evidence="5">EIF3</strain>
    </source>
</reference>
<dbReference type="Gene3D" id="1.10.1040.10">
    <property type="entry name" value="N-(1-d-carboxylethyl)-l-norvaline Dehydrogenase, domain 2"/>
    <property type="match status" value="1"/>
</dbReference>
<sequence length="296" mass="30355">MRIGFIGLGSMGVGMAGNLIKGGHALTVWNRSADAAKPLAELGAKVAATAAEAAAGADALHSMLANDAAVRQVILEGGVLDTLPQGAVHVNHATVSVALARELADAHERRGIGYVAAPVFGRPTVAAAGELNLVVSGKPDAVAKVQGLLELLARKVWPMGDDPVRATIVKIGGNFLIGAAIESMAEATTLTRAHGVSAKDFLAVMSGSLFASPIYQVYGGLIADETYSPAGFKMSLGFKDIGLARAAAEAERVPMPFASVIHDALLEALAAGDGELDWSAMARVAARRANLDDSQD</sequence>
<gene>
    <name evidence="5" type="ORF">IM816_08070</name>
</gene>
<dbReference type="SUPFAM" id="SSF48179">
    <property type="entry name" value="6-phosphogluconate dehydrogenase C-terminal domain-like"/>
    <property type="match status" value="1"/>
</dbReference>
<evidence type="ECO:0000259" key="4">
    <source>
        <dbReference type="Pfam" id="PF14833"/>
    </source>
</evidence>
<keyword evidence="2" id="KW-0520">NAD</keyword>
<dbReference type="SUPFAM" id="SSF51735">
    <property type="entry name" value="NAD(P)-binding Rossmann-fold domains"/>
    <property type="match status" value="1"/>
</dbReference>
<accession>A0ABY4T7E6</accession>
<evidence type="ECO:0000256" key="2">
    <source>
        <dbReference type="ARBA" id="ARBA00023027"/>
    </source>
</evidence>
<dbReference type="Gene3D" id="3.40.50.720">
    <property type="entry name" value="NAD(P)-binding Rossmann-like Domain"/>
    <property type="match status" value="1"/>
</dbReference>
<dbReference type="Pfam" id="PF14833">
    <property type="entry name" value="NAD_binding_11"/>
    <property type="match status" value="1"/>
</dbReference>
<keyword evidence="1" id="KW-0560">Oxidoreductase</keyword>
<dbReference type="InterPro" id="IPR036291">
    <property type="entry name" value="NAD(P)-bd_dom_sf"/>
</dbReference>
<dbReference type="PANTHER" id="PTHR43580">
    <property type="entry name" value="OXIDOREDUCTASE GLYR1-RELATED"/>
    <property type="match status" value="1"/>
</dbReference>
<dbReference type="InterPro" id="IPR002204">
    <property type="entry name" value="3-OH-isobutyrate_DH-rel_CS"/>
</dbReference>
<dbReference type="InterPro" id="IPR051265">
    <property type="entry name" value="HIBADH-related_NP60_sf"/>
</dbReference>
<dbReference type="InterPro" id="IPR013328">
    <property type="entry name" value="6PGD_dom2"/>
</dbReference>
<proteinExistence type="predicted"/>
<protein>
    <submittedName>
        <fullName evidence="5">NAD(P)-dependent oxidoreductase</fullName>
    </submittedName>
</protein>
<dbReference type="InterPro" id="IPR029154">
    <property type="entry name" value="HIBADH-like_NADP-bd"/>
</dbReference>
<organism evidence="5 6">
    <name type="scientific">Luteibacter flocculans</name>
    <dbReference type="NCBI Taxonomy" id="2780091"/>
    <lineage>
        <taxon>Bacteria</taxon>
        <taxon>Pseudomonadati</taxon>
        <taxon>Pseudomonadota</taxon>
        <taxon>Gammaproteobacteria</taxon>
        <taxon>Lysobacterales</taxon>
        <taxon>Rhodanobacteraceae</taxon>
        <taxon>Luteibacter</taxon>
    </lineage>
</organism>
<evidence type="ECO:0000256" key="1">
    <source>
        <dbReference type="ARBA" id="ARBA00023002"/>
    </source>
</evidence>
<evidence type="ECO:0000313" key="5">
    <source>
        <dbReference type="EMBL" id="URL60027.1"/>
    </source>
</evidence>
<feature type="domain" description="3-hydroxyisobutyrate dehydrogenase-like NAD-binding" evidence="4">
    <location>
        <begin position="167"/>
        <end position="284"/>
    </location>
</feature>
<dbReference type="InterPro" id="IPR008927">
    <property type="entry name" value="6-PGluconate_DH-like_C_sf"/>
</dbReference>
<name>A0ABY4T7E6_9GAMM</name>
<dbReference type="PIRSF" id="PIRSF000103">
    <property type="entry name" value="HIBADH"/>
    <property type="match status" value="1"/>
</dbReference>
<dbReference type="PROSITE" id="PS00895">
    <property type="entry name" value="3_HYDROXYISOBUT_DH"/>
    <property type="match status" value="1"/>
</dbReference>
<feature type="domain" description="6-phosphogluconate dehydrogenase NADP-binding" evidence="3">
    <location>
        <begin position="2"/>
        <end position="157"/>
    </location>
</feature>
<evidence type="ECO:0000313" key="6">
    <source>
        <dbReference type="Proteomes" id="UP001056681"/>
    </source>
</evidence>
<evidence type="ECO:0000259" key="3">
    <source>
        <dbReference type="Pfam" id="PF03446"/>
    </source>
</evidence>